<evidence type="ECO:0008006" key="4">
    <source>
        <dbReference type="Google" id="ProtNLM"/>
    </source>
</evidence>
<dbReference type="Proteomes" id="UP001221142">
    <property type="component" value="Unassembled WGS sequence"/>
</dbReference>
<dbReference type="SUPFAM" id="SSF51735">
    <property type="entry name" value="NAD(P)-binding Rossmann-fold domains"/>
    <property type="match status" value="1"/>
</dbReference>
<comment type="caution">
    <text evidence="2">The sequence shown here is derived from an EMBL/GenBank/DDBJ whole genome shotgun (WGS) entry which is preliminary data.</text>
</comment>
<dbReference type="Gene3D" id="3.40.50.720">
    <property type="entry name" value="NAD(P)-binding Rossmann-like Domain"/>
    <property type="match status" value="1"/>
</dbReference>
<dbReference type="Pfam" id="PF00106">
    <property type="entry name" value="adh_short"/>
    <property type="match status" value="1"/>
</dbReference>
<evidence type="ECO:0000313" key="3">
    <source>
        <dbReference type="Proteomes" id="UP001221142"/>
    </source>
</evidence>
<keyword evidence="3" id="KW-1185">Reference proteome</keyword>
<accession>A0AAD7CCF5</accession>
<dbReference type="PANTHER" id="PTHR47534:SF3">
    <property type="entry name" value="ALCOHOL DEHYDROGENASE-LIKE C-TERMINAL DOMAIN-CONTAINING PROTEIN"/>
    <property type="match status" value="1"/>
</dbReference>
<dbReference type="InterPro" id="IPR002347">
    <property type="entry name" value="SDR_fam"/>
</dbReference>
<dbReference type="EMBL" id="JARKIF010000003">
    <property type="protein sequence ID" value="KAJ7644758.1"/>
    <property type="molecule type" value="Genomic_DNA"/>
</dbReference>
<reference evidence="2" key="1">
    <citation type="submission" date="2023-03" db="EMBL/GenBank/DDBJ databases">
        <title>Massive genome expansion in bonnet fungi (Mycena s.s.) driven by repeated elements and novel gene families across ecological guilds.</title>
        <authorList>
            <consortium name="Lawrence Berkeley National Laboratory"/>
            <person name="Harder C.B."/>
            <person name="Miyauchi S."/>
            <person name="Viragh M."/>
            <person name="Kuo A."/>
            <person name="Thoen E."/>
            <person name="Andreopoulos B."/>
            <person name="Lu D."/>
            <person name="Skrede I."/>
            <person name="Drula E."/>
            <person name="Henrissat B."/>
            <person name="Morin E."/>
            <person name="Kohler A."/>
            <person name="Barry K."/>
            <person name="LaButti K."/>
            <person name="Morin E."/>
            <person name="Salamov A."/>
            <person name="Lipzen A."/>
            <person name="Mereny Z."/>
            <person name="Hegedus B."/>
            <person name="Baldrian P."/>
            <person name="Stursova M."/>
            <person name="Weitz H."/>
            <person name="Taylor A."/>
            <person name="Grigoriev I.V."/>
            <person name="Nagy L.G."/>
            <person name="Martin F."/>
            <person name="Kauserud H."/>
        </authorList>
    </citation>
    <scope>NUCLEOTIDE SEQUENCE</scope>
    <source>
        <strain evidence="2">9284</strain>
    </source>
</reference>
<dbReference type="PANTHER" id="PTHR47534">
    <property type="entry name" value="YALI0E05731P"/>
    <property type="match status" value="1"/>
</dbReference>
<dbReference type="GO" id="GO:0016491">
    <property type="term" value="F:oxidoreductase activity"/>
    <property type="evidence" value="ECO:0007669"/>
    <property type="project" value="UniProtKB-KW"/>
</dbReference>
<protein>
    <recommendedName>
        <fullName evidence="4">NAD(P)-binding protein</fullName>
    </recommendedName>
</protein>
<evidence type="ECO:0000256" key="1">
    <source>
        <dbReference type="ARBA" id="ARBA00023002"/>
    </source>
</evidence>
<dbReference type="InterPro" id="IPR036291">
    <property type="entry name" value="NAD(P)-bd_dom_sf"/>
</dbReference>
<sequence length="314" mass="33843">MPPNPALELANVTLVGQNKTAVVVGGTLGMGAAIARLLAKLGCSRVYIVGRNETRGQAMVETLKNLVPVNATIQAEFIQGDVGEVQGMRATAEVIQTTVGDASIDFLVMCQSGVPTGHLDKVTADGLCPDLSVQSVSRFAIAYLLTTRGALAPNATVVSVANQGQSLDDLDVDDLSLAQRVGKMSTTQLFMAQSARDSTVLDAFHEQLTQRYPQYRYFHISPGLVSSEQFDYNLFPGWLSWVAWLGMKLTGKTPDEFAPAVVYILAAPTASETLGPTNRYFKSNLAPSVLGKWAADKGNRERCWDKLCEIVGER</sequence>
<name>A0AAD7CCF5_9AGAR</name>
<dbReference type="InterPro" id="IPR052228">
    <property type="entry name" value="Sec_Metab_Biosynth_Oxidored"/>
</dbReference>
<evidence type="ECO:0000313" key="2">
    <source>
        <dbReference type="EMBL" id="KAJ7644758.1"/>
    </source>
</evidence>
<dbReference type="AlphaFoldDB" id="A0AAD7CCF5"/>
<organism evidence="2 3">
    <name type="scientific">Roridomyces roridus</name>
    <dbReference type="NCBI Taxonomy" id="1738132"/>
    <lineage>
        <taxon>Eukaryota</taxon>
        <taxon>Fungi</taxon>
        <taxon>Dikarya</taxon>
        <taxon>Basidiomycota</taxon>
        <taxon>Agaricomycotina</taxon>
        <taxon>Agaricomycetes</taxon>
        <taxon>Agaricomycetidae</taxon>
        <taxon>Agaricales</taxon>
        <taxon>Marasmiineae</taxon>
        <taxon>Mycenaceae</taxon>
        <taxon>Roridomyces</taxon>
    </lineage>
</organism>
<gene>
    <name evidence="2" type="ORF">FB45DRAFT_898616</name>
</gene>
<keyword evidence="1" id="KW-0560">Oxidoreductase</keyword>
<proteinExistence type="predicted"/>